<feature type="repeat" description="TPR" evidence="2">
    <location>
        <begin position="409"/>
        <end position="442"/>
    </location>
</feature>
<name>A0A4P7UJX3_DESDE</name>
<proteinExistence type="predicted"/>
<dbReference type="PROSITE" id="PS50110">
    <property type="entry name" value="RESPONSE_REGULATORY"/>
    <property type="match status" value="1"/>
</dbReference>
<keyword evidence="2" id="KW-0802">TPR repeat</keyword>
<evidence type="ECO:0000256" key="2">
    <source>
        <dbReference type="PROSITE-ProRule" id="PRU00339"/>
    </source>
</evidence>
<protein>
    <submittedName>
        <fullName evidence="4">Tetratricopeptide repeat protein</fullName>
    </submittedName>
</protein>
<dbReference type="AlphaFoldDB" id="A0A4P7UJX3"/>
<comment type="caution">
    <text evidence="1">Lacks conserved residue(s) required for the propagation of feature annotation.</text>
</comment>
<dbReference type="PROSITE" id="PS50005">
    <property type="entry name" value="TPR"/>
    <property type="match status" value="3"/>
</dbReference>
<dbReference type="SMART" id="SM00028">
    <property type="entry name" value="TPR"/>
    <property type="match status" value="6"/>
</dbReference>
<dbReference type="OrthoDB" id="5469194at2"/>
<evidence type="ECO:0000313" key="5">
    <source>
        <dbReference type="Proteomes" id="UP000297065"/>
    </source>
</evidence>
<feature type="domain" description="Response regulatory" evidence="3">
    <location>
        <begin position="29"/>
        <end position="152"/>
    </location>
</feature>
<dbReference type="Pfam" id="PF13181">
    <property type="entry name" value="TPR_8"/>
    <property type="match status" value="1"/>
</dbReference>
<accession>A0A4P7UJX3</accession>
<dbReference type="PANTHER" id="PTHR12558">
    <property type="entry name" value="CELL DIVISION CYCLE 16,23,27"/>
    <property type="match status" value="1"/>
</dbReference>
<dbReference type="Pfam" id="PF00072">
    <property type="entry name" value="Response_reg"/>
    <property type="match status" value="1"/>
</dbReference>
<dbReference type="InterPro" id="IPR011990">
    <property type="entry name" value="TPR-like_helical_dom_sf"/>
</dbReference>
<gene>
    <name evidence="4" type="ORF">DDIC_04070</name>
</gene>
<evidence type="ECO:0000313" key="4">
    <source>
        <dbReference type="EMBL" id="QCC85068.1"/>
    </source>
</evidence>
<dbReference type="InterPro" id="IPR001789">
    <property type="entry name" value="Sig_transdc_resp-reg_receiver"/>
</dbReference>
<dbReference type="Proteomes" id="UP000297065">
    <property type="component" value="Chromosome"/>
</dbReference>
<dbReference type="Gene3D" id="1.25.40.10">
    <property type="entry name" value="Tetratricopeptide repeat domain"/>
    <property type="match status" value="2"/>
</dbReference>
<dbReference type="SUPFAM" id="SSF48452">
    <property type="entry name" value="TPR-like"/>
    <property type="match status" value="1"/>
</dbReference>
<sequence>MATVDTANRAKLNSYQDSVITYLAKENGHILVVSDDQAFCTQLRLTLAKEMGLTAQSIFTALADPRLMLRELRDIMARHPAPLVFIERSIGGRDLSFLVSQIKQAFSAIKIIVLTSDVQRDRLMLLHEVGADNFIAKPVSANTLIEKMAFTLKPQSKLGQVIDMAKKLLTMKKYDMALTACQKVLALKPGSAAAFLVMGDVFRATQQYDKARMAYESAAKSADLYLAPLQRLAEMYEEIGDIPQQVRYLEKLDSLSPLNVDRKVSLGEAHFANGDMDKAEAFFERAVVQMNREAADGLSALSSRIAGIYGERAPEMAEKFLRSSLEAKGKRLSRGDLSLFNQLGISLRRQGRWQDAITEYKRASKIAPDDPTLYYNVGMAFAEGADFLQAKANLVKALDLEPEMVKTNASIACNFGAIFLQSGDRDRAAQFFSQALEIKPGMKLALQGLQRAQTKS</sequence>
<evidence type="ECO:0000256" key="1">
    <source>
        <dbReference type="PROSITE-ProRule" id="PRU00169"/>
    </source>
</evidence>
<feature type="repeat" description="TPR" evidence="2">
    <location>
        <begin position="337"/>
        <end position="370"/>
    </location>
</feature>
<dbReference type="SUPFAM" id="SSF52172">
    <property type="entry name" value="CheY-like"/>
    <property type="match status" value="1"/>
</dbReference>
<dbReference type="InterPro" id="IPR011006">
    <property type="entry name" value="CheY-like_superfamily"/>
</dbReference>
<organism evidence="4 5">
    <name type="scientific">Desulfovibrio desulfuricans</name>
    <dbReference type="NCBI Taxonomy" id="876"/>
    <lineage>
        <taxon>Bacteria</taxon>
        <taxon>Pseudomonadati</taxon>
        <taxon>Thermodesulfobacteriota</taxon>
        <taxon>Desulfovibrionia</taxon>
        <taxon>Desulfovibrionales</taxon>
        <taxon>Desulfovibrionaceae</taxon>
        <taxon>Desulfovibrio</taxon>
    </lineage>
</organism>
<dbReference type="InterPro" id="IPR019734">
    <property type="entry name" value="TPR_rpt"/>
</dbReference>
<feature type="repeat" description="TPR" evidence="2">
    <location>
        <begin position="371"/>
        <end position="404"/>
    </location>
</feature>
<dbReference type="Pfam" id="PF13432">
    <property type="entry name" value="TPR_16"/>
    <property type="match status" value="2"/>
</dbReference>
<dbReference type="EMBL" id="CP036295">
    <property type="protein sequence ID" value="QCC85068.1"/>
    <property type="molecule type" value="Genomic_DNA"/>
</dbReference>
<dbReference type="Pfam" id="PF13414">
    <property type="entry name" value="TPR_11"/>
    <property type="match status" value="1"/>
</dbReference>
<evidence type="ECO:0000259" key="3">
    <source>
        <dbReference type="PROSITE" id="PS50110"/>
    </source>
</evidence>
<reference evidence="4 5" key="1">
    <citation type="submission" date="2019-02" db="EMBL/GenBank/DDBJ databases">
        <title>Complete Genome Sequence of Desulfovibrio desulfuricans IC1, a Sulfonate Utilizing Anaerobe.</title>
        <authorList>
            <person name="Day L.A."/>
            <person name="De Leon K.B."/>
            <person name="Wall J.D."/>
        </authorList>
    </citation>
    <scope>NUCLEOTIDE SEQUENCE [LARGE SCALE GENOMIC DNA]</scope>
    <source>
        <strain evidence="4 5">IC1</strain>
    </source>
</reference>
<dbReference type="PANTHER" id="PTHR12558:SF13">
    <property type="entry name" value="CELL DIVISION CYCLE PROTEIN 27 HOMOLOG"/>
    <property type="match status" value="1"/>
</dbReference>
<dbReference type="GO" id="GO:0000160">
    <property type="term" value="P:phosphorelay signal transduction system"/>
    <property type="evidence" value="ECO:0007669"/>
    <property type="project" value="InterPro"/>
</dbReference>
<dbReference type="Gene3D" id="3.40.50.2300">
    <property type="match status" value="1"/>
</dbReference>